<dbReference type="PROSITE" id="PS50067">
    <property type="entry name" value="KINESIN_MOTOR_2"/>
    <property type="match status" value="1"/>
</dbReference>
<dbReference type="InterPro" id="IPR036961">
    <property type="entry name" value="Kinesin_motor_dom_sf"/>
</dbReference>
<dbReference type="Proteomes" id="UP000465112">
    <property type="component" value="Chromosome 10"/>
</dbReference>
<feature type="coiled-coil region" evidence="4">
    <location>
        <begin position="749"/>
        <end position="892"/>
    </location>
</feature>
<dbReference type="InterPro" id="IPR001611">
    <property type="entry name" value="Leu-rich_rpt"/>
</dbReference>
<dbReference type="InterPro" id="IPR001752">
    <property type="entry name" value="Kinesin_motor_dom"/>
</dbReference>
<dbReference type="Pfam" id="PF00225">
    <property type="entry name" value="Kinesin"/>
    <property type="match status" value="1"/>
</dbReference>
<keyword evidence="7" id="KW-1185">Reference proteome</keyword>
<evidence type="ECO:0000313" key="6">
    <source>
        <dbReference type="EMBL" id="KAF1384628.1"/>
    </source>
</evidence>
<dbReference type="PROSITE" id="PS51450">
    <property type="entry name" value="LRR"/>
    <property type="match status" value="1"/>
</dbReference>
<keyword evidence="2" id="KW-0067">ATP-binding</keyword>
<proteinExistence type="inferred from homology"/>
<dbReference type="PANTHER" id="PTHR40710:SF1">
    <property type="entry name" value="RIKEN CDNA E230025N22 GENE"/>
    <property type="match status" value="1"/>
</dbReference>
<dbReference type="SMART" id="SM00129">
    <property type="entry name" value="KISc"/>
    <property type="match status" value="1"/>
</dbReference>
<dbReference type="Gene3D" id="3.40.850.10">
    <property type="entry name" value="Kinesin motor domain"/>
    <property type="match status" value="1"/>
</dbReference>
<accession>A0A6A5EZW4</accession>
<feature type="domain" description="Kinesin motor" evidence="5">
    <location>
        <begin position="358"/>
        <end position="647"/>
    </location>
</feature>
<dbReference type="GO" id="GO:0003777">
    <property type="term" value="F:microtubule motor activity"/>
    <property type="evidence" value="ECO:0007669"/>
    <property type="project" value="InterPro"/>
</dbReference>
<dbReference type="SMART" id="SM00364">
    <property type="entry name" value="LRR_BAC"/>
    <property type="match status" value="2"/>
</dbReference>
<dbReference type="Gene3D" id="3.80.10.10">
    <property type="entry name" value="Ribonuclease Inhibitor"/>
    <property type="match status" value="2"/>
</dbReference>
<dbReference type="SUPFAM" id="SSF52058">
    <property type="entry name" value="L domain-like"/>
    <property type="match status" value="1"/>
</dbReference>
<organism evidence="6 7">
    <name type="scientific">Perca fluviatilis</name>
    <name type="common">European perch</name>
    <dbReference type="NCBI Taxonomy" id="8168"/>
    <lineage>
        <taxon>Eukaryota</taxon>
        <taxon>Metazoa</taxon>
        <taxon>Chordata</taxon>
        <taxon>Craniata</taxon>
        <taxon>Vertebrata</taxon>
        <taxon>Euteleostomi</taxon>
        <taxon>Actinopterygii</taxon>
        <taxon>Neopterygii</taxon>
        <taxon>Teleostei</taxon>
        <taxon>Neoteleostei</taxon>
        <taxon>Acanthomorphata</taxon>
        <taxon>Eupercaria</taxon>
        <taxon>Perciformes</taxon>
        <taxon>Percoidei</taxon>
        <taxon>Percidae</taxon>
        <taxon>Percinae</taxon>
        <taxon>Perca</taxon>
    </lineage>
</organism>
<dbReference type="GO" id="GO:0005524">
    <property type="term" value="F:ATP binding"/>
    <property type="evidence" value="ECO:0007669"/>
    <property type="project" value="UniProtKB-KW"/>
</dbReference>
<keyword evidence="4" id="KW-0175">Coiled coil</keyword>
<evidence type="ECO:0000259" key="5">
    <source>
        <dbReference type="PROSITE" id="PS50067"/>
    </source>
</evidence>
<dbReference type="EMBL" id="VHII01000010">
    <property type="protein sequence ID" value="KAF1384628.1"/>
    <property type="molecule type" value="Genomic_DNA"/>
</dbReference>
<comment type="similarity">
    <text evidence="3">Belongs to the TRAFAC class myosin-kinesin ATPase superfamily. Kinesin family.</text>
</comment>
<evidence type="ECO:0000256" key="4">
    <source>
        <dbReference type="SAM" id="Coils"/>
    </source>
</evidence>
<evidence type="ECO:0000256" key="1">
    <source>
        <dbReference type="ARBA" id="ARBA00022741"/>
    </source>
</evidence>
<protein>
    <recommendedName>
        <fullName evidence="5">Kinesin motor domain-containing protein</fullName>
    </recommendedName>
</protein>
<keyword evidence="1" id="KW-0547">Nucleotide-binding</keyword>
<comment type="caution">
    <text evidence="3">Lacks conserved residue(s) required for the propagation of feature annotation.</text>
</comment>
<dbReference type="InterPro" id="IPR032675">
    <property type="entry name" value="LRR_dom_sf"/>
</dbReference>
<dbReference type="SUPFAM" id="SSF52540">
    <property type="entry name" value="P-loop containing nucleoside triphosphate hydrolases"/>
    <property type="match status" value="1"/>
</dbReference>
<evidence type="ECO:0000256" key="3">
    <source>
        <dbReference type="PROSITE-ProRule" id="PRU00283"/>
    </source>
</evidence>
<dbReference type="PANTHER" id="PTHR40710">
    <property type="entry name" value="RIKEN CDNA E230025N22 GENE"/>
    <property type="match status" value="1"/>
</dbReference>
<gene>
    <name evidence="6" type="ORF">PFLUV_G00122180</name>
</gene>
<evidence type="ECO:0000256" key="2">
    <source>
        <dbReference type="ARBA" id="ARBA00022840"/>
    </source>
</evidence>
<comment type="caution">
    <text evidence="6">The sequence shown here is derived from an EMBL/GenBank/DDBJ whole genome shotgun (WGS) entry which is preliminary data.</text>
</comment>
<dbReference type="AlphaFoldDB" id="A0A6A5EZW4"/>
<dbReference type="GO" id="GO:0008017">
    <property type="term" value="F:microtubule binding"/>
    <property type="evidence" value="ECO:0007669"/>
    <property type="project" value="InterPro"/>
</dbReference>
<dbReference type="GO" id="GO:0007018">
    <property type="term" value="P:microtubule-based movement"/>
    <property type="evidence" value="ECO:0007669"/>
    <property type="project" value="InterPro"/>
</dbReference>
<reference evidence="6 7" key="1">
    <citation type="submission" date="2019-06" db="EMBL/GenBank/DDBJ databases">
        <title>A chromosome-scale genome assembly of the European perch, Perca fluviatilis.</title>
        <authorList>
            <person name="Roques C."/>
            <person name="Zahm M."/>
            <person name="Cabau C."/>
            <person name="Klopp C."/>
            <person name="Bouchez O."/>
            <person name="Donnadieu C."/>
            <person name="Kuhl H."/>
            <person name="Gislard M."/>
            <person name="Guendouz S."/>
            <person name="Journot L."/>
            <person name="Haffray P."/>
            <person name="Bestin A."/>
            <person name="Morvezen R."/>
            <person name="Feron R."/>
            <person name="Wen M."/>
            <person name="Jouanno E."/>
            <person name="Herpin A."/>
            <person name="Schartl M."/>
            <person name="Postlethwait J."/>
            <person name="Schaerlinger B."/>
            <person name="Chardard D."/>
            <person name="Lecocq T."/>
            <person name="Poncet C."/>
            <person name="Jaffrelo L."/>
            <person name="Lampietro C."/>
            <person name="Guiguen Y."/>
        </authorList>
    </citation>
    <scope>NUCLEOTIDE SEQUENCE [LARGE SCALE GENOMIC DNA]</scope>
    <source>
        <tissue evidence="6">Blood</tissue>
    </source>
</reference>
<name>A0A6A5EZW4_PERFL</name>
<sequence length="969" mass="109337">MVIRNPEYLSCSQTLELELRDGKLDVAEMYTFLDATFLQLIQIDKLIFNNVTIFSLFISESDISLLFQLNLILEGLPEASSIKTLELEDVTLDPSLFHPSLQALYRWLFGSLESLVLVRSGLVEIDCSWAHRVENQAQLDLSENPISVTSLQNISHCPFLSFKYLKSLRLRRSNLTSLQSLCTILSLNPALIELDVSRNNFSIVHYPHCPEMNPLKMLNLSHSGITEIDSLFSTTLEELDLSSNYLEVFNNPPQTLKKLHLSNNRLIRLPSLDNLSQLRELKVDSNQLTILINETGGSLSILEQLAILYAGSNPYQCDCDLKETIIFLNNSVFVEDYPAEFLCASPAVQQGTPIMSLSLETCVKAKDCVVIDEEGHGVDYKSGKDEEAKSFPFDQVVTVDNIQSFHPELLQPLTGSISSGYNGALLICGASSEKISTLIDHNIIKQVLADLFSHMLSQAGKEELFISVSYLQFYPDGSAVDLLSPNADRQTLKLVAHDILGSLVGGLSEVCVCSAEEAYALYETCGERLKANADSISSRCSSLFSVAVEQKLHPEEVESEVCRSKLQLFRLAGGASRTDLRGVSPLVKVVEQTQCEATTSNTILPFLLNDALTGNSRTALIYCIHPRGLLDDETPSALALAQKARNLVTKATVNRWCPRATEQKIRDDIADLRTAMMSQGESDVHNTFRLAELTQNLQIVKNLCWEKRREDSKKIKGITQSCRTPNTNLHSSDHREDTGTMKYLQAQLKQEMEEHIREGKGNVEKVQERVARIQQLREALREETLKNGATTEKSDLCQQSQLEYSKAQEQRRQLKEDHRRLIQEEVEKMERDLAQEQLPTEGPERELLVLTRERRVLVMQIEALRAEAQQAERDLQNQYHKHQTELHCLREESLQVFRAFRQVSEEQRRMSEGRYRCVLLEAVQDAVYLSAHNQELQADNKQLRKALGELKDTLAVRGDPTAELLSQQQ</sequence>
<dbReference type="InterPro" id="IPR027417">
    <property type="entry name" value="P-loop_NTPase"/>
</dbReference>
<evidence type="ECO:0000313" key="7">
    <source>
        <dbReference type="Proteomes" id="UP000465112"/>
    </source>
</evidence>